<name>A0ACB9NF04_BAUVA</name>
<reference evidence="1 2" key="1">
    <citation type="journal article" date="2022" name="DNA Res.">
        <title>Chromosomal-level genome assembly of the orchid tree Bauhinia variegata (Leguminosae; Cercidoideae) supports the allotetraploid origin hypothesis of Bauhinia.</title>
        <authorList>
            <person name="Zhong Y."/>
            <person name="Chen Y."/>
            <person name="Zheng D."/>
            <person name="Pang J."/>
            <person name="Liu Y."/>
            <person name="Luo S."/>
            <person name="Meng S."/>
            <person name="Qian L."/>
            <person name="Wei D."/>
            <person name="Dai S."/>
            <person name="Zhou R."/>
        </authorList>
    </citation>
    <scope>NUCLEOTIDE SEQUENCE [LARGE SCALE GENOMIC DNA]</scope>
    <source>
        <strain evidence="1">BV-YZ2020</strain>
    </source>
</reference>
<proteinExistence type="predicted"/>
<comment type="caution">
    <text evidence="1">The sequence shown here is derived from an EMBL/GenBank/DDBJ whole genome shotgun (WGS) entry which is preliminary data.</text>
</comment>
<gene>
    <name evidence="1" type="ORF">L6164_013653</name>
</gene>
<protein>
    <submittedName>
        <fullName evidence="1">Uncharacterized protein</fullName>
    </submittedName>
</protein>
<evidence type="ECO:0000313" key="1">
    <source>
        <dbReference type="EMBL" id="KAI4334958.1"/>
    </source>
</evidence>
<dbReference type="Proteomes" id="UP000828941">
    <property type="component" value="Chromosome 6"/>
</dbReference>
<organism evidence="1 2">
    <name type="scientific">Bauhinia variegata</name>
    <name type="common">Purple orchid tree</name>
    <name type="synonym">Phanera variegata</name>
    <dbReference type="NCBI Taxonomy" id="167791"/>
    <lineage>
        <taxon>Eukaryota</taxon>
        <taxon>Viridiplantae</taxon>
        <taxon>Streptophyta</taxon>
        <taxon>Embryophyta</taxon>
        <taxon>Tracheophyta</taxon>
        <taxon>Spermatophyta</taxon>
        <taxon>Magnoliopsida</taxon>
        <taxon>eudicotyledons</taxon>
        <taxon>Gunneridae</taxon>
        <taxon>Pentapetalae</taxon>
        <taxon>rosids</taxon>
        <taxon>fabids</taxon>
        <taxon>Fabales</taxon>
        <taxon>Fabaceae</taxon>
        <taxon>Cercidoideae</taxon>
        <taxon>Cercideae</taxon>
        <taxon>Bauhiniinae</taxon>
        <taxon>Bauhinia</taxon>
    </lineage>
</organism>
<keyword evidence="2" id="KW-1185">Reference proteome</keyword>
<dbReference type="EMBL" id="CM039431">
    <property type="protein sequence ID" value="KAI4334958.1"/>
    <property type="molecule type" value="Genomic_DNA"/>
</dbReference>
<evidence type="ECO:0000313" key="2">
    <source>
        <dbReference type="Proteomes" id="UP000828941"/>
    </source>
</evidence>
<accession>A0ACB9NF04</accession>
<sequence length="817" mass="93109">MADLYSFSNFSFSAVEDDHSSNKPLWTTEGLDEENMFQFSGAENWKDYGGIHTFSPNFGFYPNDSAEEGYPLSAHQQKGQHHLSCLDHEALDNLQFDMALPPLSPCSGDIMKFDEISAMFSPSEPVNHNQFYLPLSSLELLNNLHGKRQIQASDDSTDTDVVRKLSTEDIMKMAGTRFVQSSSKSDDWESLNSHPYDSCFSGLSDEEKEDIELAESLLASAEKVGYQQFERATKLLNLCDSLSSKTGNAVKRVVHYFSEALHEKIDRETGRFTSDGKKRSTDPDEMMPGPSPVNVACQEELPFNQVADFCAVQALMENLTDAKKIHIIDFGIRKGSHYTILMQALESRKECPLELLTVAAVGTNSKESLEETGIRLMNFAYTMNIPFSFKIVMVSSMLDLKESLFELDPEETIAVYAKFSFRSMLPQPDQLESIMKVIRNINSTVMVVTEVEANHNAKSFVNRFTEALFYFSALFDCIEDCMKPDDPNRMILESQYLNHGIRNIVAMEGAERKIRHVKVDVWRAFFSRFGMVETELSMSSLYQADLVTKRYASGSSCTYQMNERHRKSNSGNNSSWSLRQKEEMEEKAKAEEKKIGMIEAWLRKHRLLYTGATRHPFILSIRDGSIDISSFKLWLAQDYLFVRDFVPFAANILIKAWKESDDSGDMEVILGGVASLQDEISWFKREASKWSVSLSDITPQKNNVDYCRFLESLMSPDVEYTVAITAFWAIEAVYQESFAHCVEEGSETPPELKETCERWGNEGFGQYCQSLQRIADRRLQKASDDELKKAEVVFLRILEHEVDFWNMSRGIYEHFGP</sequence>